<dbReference type="RefSeq" id="WP_179261822.1">
    <property type="nucleotide sequence ID" value="NZ_CP058601.1"/>
</dbReference>
<keyword evidence="1" id="KW-0175">Coiled coil</keyword>
<evidence type="ECO:0000256" key="1">
    <source>
        <dbReference type="SAM" id="Coils"/>
    </source>
</evidence>
<dbReference type="Proteomes" id="UP000509241">
    <property type="component" value="Chromosome"/>
</dbReference>
<sequence length="161" mass="19099">MMDRITRRGAIITLASVMTAFTSLSGKVMAENKDYRNFNPYRFEEVYDFIRQYRECEEDEREELEENLSEKEQNAIMIFNRPAETVIYEIRASGRRNQLESLDPIEMVRSNKIATSRMRTQSNRRDVNDNNTIGSLKWNRDNVEQLINEDNQESLALYQKK</sequence>
<dbReference type="EMBL" id="CP058601">
    <property type="protein sequence ID" value="QLG49866.1"/>
    <property type="molecule type" value="Genomic_DNA"/>
</dbReference>
<organism evidence="2 3">
    <name type="scientific">Natrinema halophilum</name>
    <dbReference type="NCBI Taxonomy" id="1699371"/>
    <lineage>
        <taxon>Archaea</taxon>
        <taxon>Methanobacteriati</taxon>
        <taxon>Methanobacteriota</taxon>
        <taxon>Stenosarchaea group</taxon>
        <taxon>Halobacteria</taxon>
        <taxon>Halobacteriales</taxon>
        <taxon>Natrialbaceae</taxon>
        <taxon>Natrinema</taxon>
    </lineage>
</organism>
<dbReference type="KEGG" id="haly:HYG82_13865"/>
<feature type="coiled-coil region" evidence="1">
    <location>
        <begin position="47"/>
        <end position="81"/>
    </location>
</feature>
<gene>
    <name evidence="2" type="ORF">HYG82_13865</name>
</gene>
<evidence type="ECO:0000313" key="2">
    <source>
        <dbReference type="EMBL" id="QLG49866.1"/>
    </source>
</evidence>
<keyword evidence="3" id="KW-1185">Reference proteome</keyword>
<protein>
    <submittedName>
        <fullName evidence="2">Uncharacterized protein</fullName>
    </submittedName>
</protein>
<accession>A0A7D5GU70</accession>
<dbReference type="GeneID" id="56034398"/>
<evidence type="ECO:0000313" key="3">
    <source>
        <dbReference type="Proteomes" id="UP000509241"/>
    </source>
</evidence>
<name>A0A7D5GU70_9EURY</name>
<reference evidence="2 3" key="1">
    <citation type="submission" date="2020-07" db="EMBL/GenBank/DDBJ databases">
        <authorList>
            <person name="Cui H."/>
        </authorList>
    </citation>
    <scope>NUCLEOTIDE SEQUENCE [LARGE SCALE GENOMIC DNA]</scope>
    <source>
        <strain evidence="2 3">YPL8</strain>
    </source>
</reference>
<dbReference type="AlphaFoldDB" id="A0A7D5GU70"/>
<proteinExistence type="predicted"/>